<keyword evidence="7" id="KW-0482">Metalloprotease</keyword>
<comment type="caution">
    <text evidence="7">The sequence shown here is derived from an EMBL/GenBank/DDBJ whole genome shotgun (WGS) entry which is preliminary data.</text>
</comment>
<feature type="domain" description="Peptidase M10 metallopeptidase" evidence="6">
    <location>
        <begin position="176"/>
        <end position="226"/>
    </location>
</feature>
<protein>
    <submittedName>
        <fullName evidence="7">Matrixin family metalloprotease</fullName>
    </submittedName>
</protein>
<gene>
    <name evidence="7" type="ORF">E9934_05760</name>
</gene>
<dbReference type="Gene3D" id="3.40.390.10">
    <property type="entry name" value="Collagenase (Catalytic Domain)"/>
    <property type="match status" value="1"/>
</dbReference>
<evidence type="ECO:0000256" key="5">
    <source>
        <dbReference type="SAM" id="Phobius"/>
    </source>
</evidence>
<keyword evidence="5" id="KW-1133">Transmembrane helix</keyword>
<keyword evidence="3" id="KW-0378">Hydrolase</keyword>
<dbReference type="SUPFAM" id="SSF55486">
    <property type="entry name" value="Metalloproteases ('zincins'), catalytic domain"/>
    <property type="match status" value="1"/>
</dbReference>
<evidence type="ECO:0000256" key="2">
    <source>
        <dbReference type="ARBA" id="ARBA00022723"/>
    </source>
</evidence>
<evidence type="ECO:0000256" key="4">
    <source>
        <dbReference type="ARBA" id="ARBA00022833"/>
    </source>
</evidence>
<dbReference type="GO" id="GO:0004222">
    <property type="term" value="F:metalloendopeptidase activity"/>
    <property type="evidence" value="ECO:0007669"/>
    <property type="project" value="InterPro"/>
</dbReference>
<dbReference type="Pfam" id="PF00413">
    <property type="entry name" value="Peptidase_M10"/>
    <property type="match status" value="1"/>
</dbReference>
<keyword evidence="5" id="KW-0812">Transmembrane</keyword>
<evidence type="ECO:0000256" key="1">
    <source>
        <dbReference type="ARBA" id="ARBA00022670"/>
    </source>
</evidence>
<sequence length="250" mass="27014">MMHERWVSGVVLLACIAGFIGVVLVGPTDEMAALRRVLGIGEDRLADPADVEPGGTYAFLQYQPGDEDDPVTWSPCRPIEFEINPDGAPQDDDGAVELVRDAVSDVASIAGLRFDYLGTTDRRPRWEDRFLPAGRREPVLIAWADAGEVPLLSGDVAGVGGAVAVRRGSVRGLHYVTGQVTLDSDAFDEIDLRVNGDAEQRAIILHELGHLLGLDHVDSEEELMYPDNLGRLEFGTGDLNGLVRLGQGEC</sequence>
<dbReference type="GO" id="GO:0006508">
    <property type="term" value="P:proteolysis"/>
    <property type="evidence" value="ECO:0007669"/>
    <property type="project" value="UniProtKB-KW"/>
</dbReference>
<dbReference type="GO" id="GO:0031012">
    <property type="term" value="C:extracellular matrix"/>
    <property type="evidence" value="ECO:0007669"/>
    <property type="project" value="InterPro"/>
</dbReference>
<organism evidence="7 8">
    <name type="scientific">Nocardioides caeni</name>
    <dbReference type="NCBI Taxonomy" id="574700"/>
    <lineage>
        <taxon>Bacteria</taxon>
        <taxon>Bacillati</taxon>
        <taxon>Actinomycetota</taxon>
        <taxon>Actinomycetes</taxon>
        <taxon>Propionibacteriales</taxon>
        <taxon>Nocardioidaceae</taxon>
        <taxon>Nocardioides</taxon>
    </lineage>
</organism>
<dbReference type="InterPro" id="IPR001818">
    <property type="entry name" value="Pept_M10_metallopeptidase"/>
</dbReference>
<accession>A0A4S8NMY9</accession>
<keyword evidence="2" id="KW-0479">Metal-binding</keyword>
<proteinExistence type="predicted"/>
<evidence type="ECO:0000259" key="6">
    <source>
        <dbReference type="Pfam" id="PF00413"/>
    </source>
</evidence>
<dbReference type="GO" id="GO:0008270">
    <property type="term" value="F:zinc ion binding"/>
    <property type="evidence" value="ECO:0007669"/>
    <property type="project" value="InterPro"/>
</dbReference>
<evidence type="ECO:0000256" key="3">
    <source>
        <dbReference type="ARBA" id="ARBA00022801"/>
    </source>
</evidence>
<keyword evidence="5" id="KW-0472">Membrane</keyword>
<keyword evidence="4" id="KW-0862">Zinc</keyword>
<dbReference type="EMBL" id="STGW01000002">
    <property type="protein sequence ID" value="THV17955.1"/>
    <property type="molecule type" value="Genomic_DNA"/>
</dbReference>
<dbReference type="AlphaFoldDB" id="A0A4S8NMY9"/>
<dbReference type="OrthoDB" id="4297752at2"/>
<reference evidence="7 8" key="1">
    <citation type="journal article" date="2009" name="Int. J. Syst. Evol. Microbiol.">
        <title>Nocardioides caeni sp. nov., isolated from wastewater.</title>
        <authorList>
            <person name="Yoon J.H."/>
            <person name="Kang S.J."/>
            <person name="Park S."/>
            <person name="Kim W."/>
            <person name="Oh T.K."/>
        </authorList>
    </citation>
    <scope>NUCLEOTIDE SEQUENCE [LARGE SCALE GENOMIC DNA]</scope>
    <source>
        <strain evidence="7 8">DSM 23134</strain>
    </source>
</reference>
<dbReference type="Proteomes" id="UP000307087">
    <property type="component" value="Unassembled WGS sequence"/>
</dbReference>
<dbReference type="InterPro" id="IPR024079">
    <property type="entry name" value="MetalloPept_cat_dom_sf"/>
</dbReference>
<name>A0A4S8NMY9_9ACTN</name>
<keyword evidence="1 7" id="KW-0645">Protease</keyword>
<feature type="transmembrane region" description="Helical" evidence="5">
    <location>
        <begin position="6"/>
        <end position="26"/>
    </location>
</feature>
<evidence type="ECO:0000313" key="7">
    <source>
        <dbReference type="EMBL" id="THV17955.1"/>
    </source>
</evidence>
<evidence type="ECO:0000313" key="8">
    <source>
        <dbReference type="Proteomes" id="UP000307087"/>
    </source>
</evidence>
<keyword evidence="8" id="KW-1185">Reference proteome</keyword>